<dbReference type="EMBL" id="KZ772707">
    <property type="protein sequence ID" value="PTQ41289.1"/>
    <property type="molecule type" value="Genomic_DNA"/>
</dbReference>
<protein>
    <submittedName>
        <fullName evidence="2">Uncharacterized protein</fullName>
    </submittedName>
</protein>
<evidence type="ECO:0000313" key="2">
    <source>
        <dbReference type="EMBL" id="PTQ41289.1"/>
    </source>
</evidence>
<reference evidence="2" key="2">
    <citation type="submission" date="2017-12" db="EMBL/GenBank/DDBJ databases">
        <title>WGS assembly of Marchantia polymorpha.</title>
        <authorList>
            <person name="Bowman J.L."/>
            <person name="Kohchi T."/>
            <person name="Yamato K.T."/>
            <person name="Jenkins J."/>
            <person name="Shu S."/>
            <person name="Ishizaki K."/>
            <person name="Yamaoka S."/>
            <person name="Nishihama R."/>
            <person name="Nakamura Y."/>
            <person name="Berger F."/>
            <person name="Adam C."/>
            <person name="Aki S.S."/>
            <person name="Althoff F."/>
            <person name="Araki T."/>
            <person name="Arteaga-Vazquez M.A."/>
            <person name="Balasubrmanian S."/>
            <person name="Bauer D."/>
            <person name="Boehm C.R."/>
            <person name="Briginshaw L."/>
            <person name="Caballero-Perez J."/>
            <person name="Catarino B."/>
            <person name="Chen F."/>
            <person name="Chiyoda S."/>
            <person name="Chovatia M."/>
            <person name="Davies K.M."/>
            <person name="Delmans M."/>
            <person name="Demura T."/>
            <person name="Dierschke T."/>
            <person name="Dolan L."/>
            <person name="Dorantes-Acosta A.E."/>
            <person name="Eklund D.M."/>
            <person name="Florent S.N."/>
            <person name="Flores-Sandoval E."/>
            <person name="Fujiyama A."/>
            <person name="Fukuzawa H."/>
            <person name="Galik B."/>
            <person name="Grimanelli D."/>
            <person name="Grimwood J."/>
            <person name="Grossniklaus U."/>
            <person name="Hamada T."/>
            <person name="Haseloff J."/>
            <person name="Hetherington A.J."/>
            <person name="Higo A."/>
            <person name="Hirakawa Y."/>
            <person name="Hundley H.N."/>
            <person name="Ikeda Y."/>
            <person name="Inoue K."/>
            <person name="Inoue S."/>
            <person name="Ishida S."/>
            <person name="Jia Q."/>
            <person name="Kakita M."/>
            <person name="Kanazawa T."/>
            <person name="Kawai Y."/>
            <person name="Kawashima T."/>
            <person name="Kennedy M."/>
            <person name="Kinose K."/>
            <person name="Kinoshita T."/>
            <person name="Kohara Y."/>
            <person name="Koide E."/>
            <person name="Komatsu K."/>
            <person name="Kopischke S."/>
            <person name="Kubo M."/>
            <person name="Kyozuka J."/>
            <person name="Lagercrantz U."/>
            <person name="Lin S.S."/>
            <person name="Lindquist E."/>
            <person name="Lipzen A.M."/>
            <person name="Lu C."/>
            <person name="Luna E.D."/>
            <person name="Martienssen R.A."/>
            <person name="Minamino N."/>
            <person name="Mizutani M."/>
            <person name="Mizutani M."/>
            <person name="Mochizuki N."/>
            <person name="Monte I."/>
            <person name="Mosher R."/>
            <person name="Nagasaki H."/>
            <person name="Nakagami H."/>
            <person name="Naramoto S."/>
            <person name="Nishitani K."/>
            <person name="Ohtani M."/>
            <person name="Okamoto T."/>
            <person name="Okumura M."/>
            <person name="Phillips J."/>
            <person name="Pollak B."/>
            <person name="Reinders A."/>
            <person name="Roevekamp M."/>
            <person name="Sano R."/>
            <person name="Sawa S."/>
            <person name="Schmid M.W."/>
            <person name="Shirakawa M."/>
            <person name="Solano R."/>
            <person name="Spunde A."/>
            <person name="Suetsugu N."/>
            <person name="Sugano S."/>
            <person name="Sugiyama A."/>
            <person name="Sun R."/>
            <person name="Suzuki Y."/>
            <person name="Takenaka M."/>
            <person name="Takezawa D."/>
            <person name="Tomogane H."/>
            <person name="Tsuzuki M."/>
            <person name="Ueda T."/>
            <person name="Umeda M."/>
            <person name="Ward J.M."/>
            <person name="Watanabe Y."/>
            <person name="Yazaki K."/>
            <person name="Yokoyama R."/>
            <person name="Yoshitake Y."/>
            <person name="Yotsui I."/>
            <person name="Zachgo S."/>
            <person name="Schmutz J."/>
        </authorList>
    </citation>
    <scope>NUCLEOTIDE SEQUENCE [LARGE SCALE GENOMIC DNA]</scope>
    <source>
        <strain evidence="2">Tak-1</strain>
    </source>
</reference>
<dbReference type="Proteomes" id="UP000244005">
    <property type="component" value="Unassembled WGS sequence"/>
</dbReference>
<name>A0A2R6X5E2_MARPO</name>
<evidence type="ECO:0000313" key="3">
    <source>
        <dbReference type="Proteomes" id="UP000244005"/>
    </source>
</evidence>
<reference evidence="3" key="1">
    <citation type="journal article" date="2017" name="Cell">
        <title>Insights into land plant evolution garnered from the Marchantia polymorpha genome.</title>
        <authorList>
            <person name="Bowman J.L."/>
            <person name="Kohchi T."/>
            <person name="Yamato K.T."/>
            <person name="Jenkins J."/>
            <person name="Shu S."/>
            <person name="Ishizaki K."/>
            <person name="Yamaoka S."/>
            <person name="Nishihama R."/>
            <person name="Nakamura Y."/>
            <person name="Berger F."/>
            <person name="Adam C."/>
            <person name="Aki S.S."/>
            <person name="Althoff F."/>
            <person name="Araki T."/>
            <person name="Arteaga-Vazquez M.A."/>
            <person name="Balasubrmanian S."/>
            <person name="Barry K."/>
            <person name="Bauer D."/>
            <person name="Boehm C.R."/>
            <person name="Briginshaw L."/>
            <person name="Caballero-Perez J."/>
            <person name="Catarino B."/>
            <person name="Chen F."/>
            <person name="Chiyoda S."/>
            <person name="Chovatia M."/>
            <person name="Davies K.M."/>
            <person name="Delmans M."/>
            <person name="Demura T."/>
            <person name="Dierschke T."/>
            <person name="Dolan L."/>
            <person name="Dorantes-Acosta A.E."/>
            <person name="Eklund D.M."/>
            <person name="Florent S.N."/>
            <person name="Flores-Sandoval E."/>
            <person name="Fujiyama A."/>
            <person name="Fukuzawa H."/>
            <person name="Galik B."/>
            <person name="Grimanelli D."/>
            <person name="Grimwood J."/>
            <person name="Grossniklaus U."/>
            <person name="Hamada T."/>
            <person name="Haseloff J."/>
            <person name="Hetherington A.J."/>
            <person name="Higo A."/>
            <person name="Hirakawa Y."/>
            <person name="Hundley H.N."/>
            <person name="Ikeda Y."/>
            <person name="Inoue K."/>
            <person name="Inoue S.I."/>
            <person name="Ishida S."/>
            <person name="Jia Q."/>
            <person name="Kakita M."/>
            <person name="Kanazawa T."/>
            <person name="Kawai Y."/>
            <person name="Kawashima T."/>
            <person name="Kennedy M."/>
            <person name="Kinose K."/>
            <person name="Kinoshita T."/>
            <person name="Kohara Y."/>
            <person name="Koide E."/>
            <person name="Komatsu K."/>
            <person name="Kopischke S."/>
            <person name="Kubo M."/>
            <person name="Kyozuka J."/>
            <person name="Lagercrantz U."/>
            <person name="Lin S.S."/>
            <person name="Lindquist E."/>
            <person name="Lipzen A.M."/>
            <person name="Lu C.W."/>
            <person name="De Luna E."/>
            <person name="Martienssen R.A."/>
            <person name="Minamino N."/>
            <person name="Mizutani M."/>
            <person name="Mizutani M."/>
            <person name="Mochizuki N."/>
            <person name="Monte I."/>
            <person name="Mosher R."/>
            <person name="Nagasaki H."/>
            <person name="Nakagami H."/>
            <person name="Naramoto S."/>
            <person name="Nishitani K."/>
            <person name="Ohtani M."/>
            <person name="Okamoto T."/>
            <person name="Okumura M."/>
            <person name="Phillips J."/>
            <person name="Pollak B."/>
            <person name="Reinders A."/>
            <person name="Rovekamp M."/>
            <person name="Sano R."/>
            <person name="Sawa S."/>
            <person name="Schmid M.W."/>
            <person name="Shirakawa M."/>
            <person name="Solano R."/>
            <person name="Spunde A."/>
            <person name="Suetsugu N."/>
            <person name="Sugano S."/>
            <person name="Sugiyama A."/>
            <person name="Sun R."/>
            <person name="Suzuki Y."/>
            <person name="Takenaka M."/>
            <person name="Takezawa D."/>
            <person name="Tomogane H."/>
            <person name="Tsuzuki M."/>
            <person name="Ueda T."/>
            <person name="Umeda M."/>
            <person name="Ward J.M."/>
            <person name="Watanabe Y."/>
            <person name="Yazaki K."/>
            <person name="Yokoyama R."/>
            <person name="Yoshitake Y."/>
            <person name="Yotsui I."/>
            <person name="Zachgo S."/>
            <person name="Schmutz J."/>
        </authorList>
    </citation>
    <scope>NUCLEOTIDE SEQUENCE [LARGE SCALE GENOMIC DNA]</scope>
    <source>
        <strain evidence="3">Tak-1</strain>
    </source>
</reference>
<organism evidence="2 3">
    <name type="scientific">Marchantia polymorpha</name>
    <name type="common">Common liverwort</name>
    <name type="synonym">Marchantia aquatica</name>
    <dbReference type="NCBI Taxonomy" id="3197"/>
    <lineage>
        <taxon>Eukaryota</taxon>
        <taxon>Viridiplantae</taxon>
        <taxon>Streptophyta</taxon>
        <taxon>Embryophyta</taxon>
        <taxon>Marchantiophyta</taxon>
        <taxon>Marchantiopsida</taxon>
        <taxon>Marchantiidae</taxon>
        <taxon>Marchantiales</taxon>
        <taxon>Marchantiaceae</taxon>
        <taxon>Marchantia</taxon>
    </lineage>
</organism>
<keyword evidence="3" id="KW-1185">Reference proteome</keyword>
<dbReference type="Gramene" id="Mp6g03030.2">
    <property type="protein sequence ID" value="Mp6g03030.2.cds"/>
    <property type="gene ID" value="Mp6g03030"/>
</dbReference>
<dbReference type="Gramene" id="Mp6g03030.1">
    <property type="protein sequence ID" value="Mp6g03030.1.cds"/>
    <property type="gene ID" value="Mp6g03030"/>
</dbReference>
<dbReference type="EMBL" id="KZ772707">
    <property type="protein sequence ID" value="PTQ41290.1"/>
    <property type="molecule type" value="Genomic_DNA"/>
</dbReference>
<accession>A0A2R6X5E2</accession>
<dbReference type="AlphaFoldDB" id="A0A2R6X5E2"/>
<proteinExistence type="predicted"/>
<evidence type="ECO:0000256" key="1">
    <source>
        <dbReference type="SAM" id="MobiDB-lite"/>
    </source>
</evidence>
<feature type="region of interest" description="Disordered" evidence="1">
    <location>
        <begin position="1"/>
        <end position="63"/>
    </location>
</feature>
<sequence>MESAMDSAPHTTEQTKNLVPEKTVQAQAHAEGMGQAAKDKANQAGQATSDAAQTTKDKAAEAKDKAWHFVRQAGDKVMEIITTISTACIAYSAWCNDE</sequence>
<dbReference type="OrthoDB" id="1905814at2759"/>
<gene>
    <name evidence="2" type="ORF">MARPO_0035s0076</name>
</gene>